<evidence type="ECO:0000259" key="6">
    <source>
        <dbReference type="PROSITE" id="PS50110"/>
    </source>
</evidence>
<dbReference type="SMART" id="SM00421">
    <property type="entry name" value="HTH_LUXR"/>
    <property type="match status" value="1"/>
</dbReference>
<sequence length="235" mass="24636">MSPDAVEPAVLDGGRPLRVVLVDDQQLVRAGIGFILSIEPGIEVVSEASNGELGLMAVEAHRPDVVLMDIRMPVMDGITATRRLHEAGGPPVLVLTTFDDDDVLWGALQAGAAGFLLKDTPADDLIAAVRTIAAGGSWLDQRVTPRVLQAVRSGAPRGKGDVPGVDRLSERELEVLVLISQGASNLEIADRLYVSERTVKGHVGNIFAKLGARDRAAAIILAYEAGLVVPGASGS</sequence>
<name>A0A6J6FQH8_9ZZZZ</name>
<dbReference type="AlphaFoldDB" id="A0A6J6FQH8"/>
<dbReference type="GO" id="GO:0003677">
    <property type="term" value="F:DNA binding"/>
    <property type="evidence" value="ECO:0007669"/>
    <property type="project" value="UniProtKB-KW"/>
</dbReference>
<evidence type="ECO:0000256" key="3">
    <source>
        <dbReference type="ARBA" id="ARBA00023125"/>
    </source>
</evidence>
<dbReference type="Gene3D" id="3.40.50.2300">
    <property type="match status" value="1"/>
</dbReference>
<dbReference type="SUPFAM" id="SSF46894">
    <property type="entry name" value="C-terminal effector domain of the bipartite response regulators"/>
    <property type="match status" value="1"/>
</dbReference>
<keyword evidence="3" id="KW-0238">DNA-binding</keyword>
<evidence type="ECO:0000256" key="2">
    <source>
        <dbReference type="ARBA" id="ARBA00023015"/>
    </source>
</evidence>
<evidence type="ECO:0000313" key="7">
    <source>
        <dbReference type="EMBL" id="CAB4591372.1"/>
    </source>
</evidence>
<dbReference type="PANTHER" id="PTHR43214:SF24">
    <property type="entry name" value="TRANSCRIPTIONAL REGULATORY PROTEIN NARL-RELATED"/>
    <property type="match status" value="1"/>
</dbReference>
<dbReference type="InterPro" id="IPR058245">
    <property type="entry name" value="NreC/VraR/RcsB-like_REC"/>
</dbReference>
<dbReference type="SMART" id="SM00448">
    <property type="entry name" value="REC"/>
    <property type="match status" value="1"/>
</dbReference>
<dbReference type="CDD" id="cd06170">
    <property type="entry name" value="LuxR_C_like"/>
    <property type="match status" value="1"/>
</dbReference>
<dbReference type="Pfam" id="PF00072">
    <property type="entry name" value="Response_reg"/>
    <property type="match status" value="1"/>
</dbReference>
<dbReference type="InterPro" id="IPR011006">
    <property type="entry name" value="CheY-like_superfamily"/>
</dbReference>
<feature type="domain" description="Response regulatory" evidence="6">
    <location>
        <begin position="18"/>
        <end position="133"/>
    </location>
</feature>
<dbReference type="PROSITE" id="PS00622">
    <property type="entry name" value="HTH_LUXR_1"/>
    <property type="match status" value="1"/>
</dbReference>
<organism evidence="7">
    <name type="scientific">freshwater metagenome</name>
    <dbReference type="NCBI Taxonomy" id="449393"/>
    <lineage>
        <taxon>unclassified sequences</taxon>
        <taxon>metagenomes</taxon>
        <taxon>ecological metagenomes</taxon>
    </lineage>
</organism>
<dbReference type="SUPFAM" id="SSF52172">
    <property type="entry name" value="CheY-like"/>
    <property type="match status" value="1"/>
</dbReference>
<dbReference type="GO" id="GO:0000160">
    <property type="term" value="P:phosphorelay signal transduction system"/>
    <property type="evidence" value="ECO:0007669"/>
    <property type="project" value="InterPro"/>
</dbReference>
<dbReference type="Pfam" id="PF00196">
    <property type="entry name" value="GerE"/>
    <property type="match status" value="1"/>
</dbReference>
<dbReference type="PANTHER" id="PTHR43214">
    <property type="entry name" value="TWO-COMPONENT RESPONSE REGULATOR"/>
    <property type="match status" value="1"/>
</dbReference>
<accession>A0A6J6FQH8</accession>
<reference evidence="7" key="1">
    <citation type="submission" date="2020-05" db="EMBL/GenBank/DDBJ databases">
        <authorList>
            <person name="Chiriac C."/>
            <person name="Salcher M."/>
            <person name="Ghai R."/>
            <person name="Kavagutti S V."/>
        </authorList>
    </citation>
    <scope>NUCLEOTIDE SEQUENCE</scope>
</reference>
<protein>
    <submittedName>
        <fullName evidence="7">Unannotated protein</fullName>
    </submittedName>
</protein>
<evidence type="ECO:0000256" key="4">
    <source>
        <dbReference type="ARBA" id="ARBA00023163"/>
    </source>
</evidence>
<dbReference type="InterPro" id="IPR016032">
    <property type="entry name" value="Sig_transdc_resp-reg_C-effctor"/>
</dbReference>
<dbReference type="PRINTS" id="PR00038">
    <property type="entry name" value="HTHLUXR"/>
</dbReference>
<keyword evidence="1" id="KW-0597">Phosphoprotein</keyword>
<feature type="domain" description="HTH luxR-type" evidence="5">
    <location>
        <begin position="161"/>
        <end position="226"/>
    </location>
</feature>
<dbReference type="EMBL" id="CAEZSR010000234">
    <property type="protein sequence ID" value="CAB4591372.1"/>
    <property type="molecule type" value="Genomic_DNA"/>
</dbReference>
<evidence type="ECO:0000256" key="1">
    <source>
        <dbReference type="ARBA" id="ARBA00022553"/>
    </source>
</evidence>
<dbReference type="PROSITE" id="PS50110">
    <property type="entry name" value="RESPONSE_REGULATORY"/>
    <property type="match status" value="1"/>
</dbReference>
<gene>
    <name evidence="7" type="ORF">UFOPK1493_03762</name>
</gene>
<dbReference type="InterPro" id="IPR000792">
    <property type="entry name" value="Tscrpt_reg_LuxR_C"/>
</dbReference>
<proteinExistence type="predicted"/>
<dbReference type="InterPro" id="IPR001789">
    <property type="entry name" value="Sig_transdc_resp-reg_receiver"/>
</dbReference>
<dbReference type="CDD" id="cd17535">
    <property type="entry name" value="REC_NarL-like"/>
    <property type="match status" value="1"/>
</dbReference>
<dbReference type="PROSITE" id="PS50043">
    <property type="entry name" value="HTH_LUXR_2"/>
    <property type="match status" value="1"/>
</dbReference>
<dbReference type="InterPro" id="IPR039420">
    <property type="entry name" value="WalR-like"/>
</dbReference>
<keyword evidence="4" id="KW-0804">Transcription</keyword>
<evidence type="ECO:0000259" key="5">
    <source>
        <dbReference type="PROSITE" id="PS50043"/>
    </source>
</evidence>
<dbReference type="GO" id="GO:0006355">
    <property type="term" value="P:regulation of DNA-templated transcription"/>
    <property type="evidence" value="ECO:0007669"/>
    <property type="project" value="InterPro"/>
</dbReference>
<keyword evidence="2" id="KW-0805">Transcription regulation</keyword>